<dbReference type="OrthoDB" id="9811244at2"/>
<dbReference type="PANTHER" id="PTHR33677">
    <property type="entry name" value="TRANSCRIPTIONAL REPRESSOR FRMR-RELATED"/>
    <property type="match status" value="1"/>
</dbReference>
<dbReference type="Pfam" id="PF02583">
    <property type="entry name" value="Trns_repr_metal"/>
    <property type="match status" value="1"/>
</dbReference>
<dbReference type="Proteomes" id="UP000070810">
    <property type="component" value="Unassembled WGS sequence"/>
</dbReference>
<keyword evidence="4" id="KW-0678">Repressor</keyword>
<accession>A0A147EP70</accession>
<dbReference type="PANTHER" id="PTHR33677:SF3">
    <property type="entry name" value="COPPER-SENSING TRANSCRIPTIONAL REPRESSOR RICR"/>
    <property type="match status" value="1"/>
</dbReference>
<evidence type="ECO:0000256" key="3">
    <source>
        <dbReference type="ARBA" id="ARBA00022490"/>
    </source>
</evidence>
<keyword evidence="7" id="KW-0805">Transcription regulation</keyword>
<dbReference type="GO" id="GO:0005737">
    <property type="term" value="C:cytoplasm"/>
    <property type="evidence" value="ECO:0007669"/>
    <property type="project" value="UniProtKB-SubCell"/>
</dbReference>
<keyword evidence="12" id="KW-1185">Reference proteome</keyword>
<name>A0A147EP70_9MICO</name>
<keyword evidence="9" id="KW-0804">Transcription</keyword>
<organism evidence="11 12">
    <name type="scientific">Leucobacter chromiiresistens</name>
    <dbReference type="NCBI Taxonomy" id="1079994"/>
    <lineage>
        <taxon>Bacteria</taxon>
        <taxon>Bacillati</taxon>
        <taxon>Actinomycetota</taxon>
        <taxon>Actinomycetes</taxon>
        <taxon>Micrococcales</taxon>
        <taxon>Microbacteriaceae</taxon>
        <taxon>Leucobacter</taxon>
    </lineage>
</organism>
<reference evidence="11 12" key="1">
    <citation type="journal article" date="2016" name="Front. Microbiol.">
        <title>Genomic Resource of Rice Seed Associated Bacteria.</title>
        <authorList>
            <person name="Midha S."/>
            <person name="Bansal K."/>
            <person name="Sharma S."/>
            <person name="Kumar N."/>
            <person name="Patil P.P."/>
            <person name="Chaudhry V."/>
            <person name="Patil P.B."/>
        </authorList>
    </citation>
    <scope>NUCLEOTIDE SEQUENCE [LARGE SCALE GENOMIC DNA]</scope>
    <source>
        <strain evidence="11 12">NS354</strain>
    </source>
</reference>
<comment type="similarity">
    <text evidence="2">Belongs to the CsoR family.</text>
</comment>
<gene>
    <name evidence="11" type="ORF">NS354_05395</name>
</gene>
<evidence type="ECO:0000256" key="8">
    <source>
        <dbReference type="ARBA" id="ARBA00023125"/>
    </source>
</evidence>
<keyword evidence="6" id="KW-0186">Copper</keyword>
<keyword evidence="5" id="KW-0479">Metal-binding</keyword>
<keyword evidence="8" id="KW-0238">DNA-binding</keyword>
<dbReference type="InterPro" id="IPR038390">
    <property type="entry name" value="Metal_Tscrpt_repr_sf"/>
</dbReference>
<dbReference type="PATRIC" id="fig|1079994.3.peg.1168"/>
<protein>
    <recommendedName>
        <fullName evidence="13">DNA-binding transcriptional regulator, FrmR family</fullName>
    </recommendedName>
</protein>
<evidence type="ECO:0000313" key="11">
    <source>
        <dbReference type="EMBL" id="KTR86266.1"/>
    </source>
</evidence>
<proteinExistence type="inferred from homology"/>
<comment type="subcellular location">
    <subcellularLocation>
        <location evidence="1">Cytoplasm</location>
    </subcellularLocation>
</comment>
<dbReference type="CDD" id="cd10148">
    <property type="entry name" value="CsoR-like_DUF156"/>
    <property type="match status" value="1"/>
</dbReference>
<evidence type="ECO:0008006" key="13">
    <source>
        <dbReference type="Google" id="ProtNLM"/>
    </source>
</evidence>
<dbReference type="GO" id="GO:0001217">
    <property type="term" value="F:DNA-binding transcription repressor activity"/>
    <property type="evidence" value="ECO:0007669"/>
    <property type="project" value="UniProtKB-ARBA"/>
</dbReference>
<evidence type="ECO:0000256" key="6">
    <source>
        <dbReference type="ARBA" id="ARBA00023008"/>
    </source>
</evidence>
<dbReference type="AlphaFoldDB" id="A0A147EP70"/>
<comment type="caution">
    <text evidence="11">The sequence shown here is derived from an EMBL/GenBank/DDBJ whole genome shotgun (WGS) entry which is preliminary data.</text>
</comment>
<evidence type="ECO:0000256" key="10">
    <source>
        <dbReference type="SAM" id="MobiDB-lite"/>
    </source>
</evidence>
<evidence type="ECO:0000313" key="12">
    <source>
        <dbReference type="Proteomes" id="UP000070810"/>
    </source>
</evidence>
<evidence type="ECO:0000256" key="9">
    <source>
        <dbReference type="ARBA" id="ARBA00023163"/>
    </source>
</evidence>
<feature type="compositionally biased region" description="Basic and acidic residues" evidence="10">
    <location>
        <begin position="19"/>
        <end position="28"/>
    </location>
</feature>
<feature type="region of interest" description="Disordered" evidence="10">
    <location>
        <begin position="1"/>
        <end position="28"/>
    </location>
</feature>
<evidence type="ECO:0000256" key="2">
    <source>
        <dbReference type="ARBA" id="ARBA00005428"/>
    </source>
</evidence>
<dbReference type="EMBL" id="LDRK01000025">
    <property type="protein sequence ID" value="KTR86266.1"/>
    <property type="molecule type" value="Genomic_DNA"/>
</dbReference>
<evidence type="ECO:0000256" key="4">
    <source>
        <dbReference type="ARBA" id="ARBA00022491"/>
    </source>
</evidence>
<evidence type="ECO:0000256" key="1">
    <source>
        <dbReference type="ARBA" id="ARBA00004496"/>
    </source>
</evidence>
<dbReference type="FunFam" id="1.20.58.1000:FF:000003">
    <property type="entry name" value="CopY family transcriptional regulator"/>
    <property type="match status" value="1"/>
</dbReference>
<evidence type="ECO:0000256" key="7">
    <source>
        <dbReference type="ARBA" id="ARBA00023015"/>
    </source>
</evidence>
<dbReference type="GO" id="GO:0032993">
    <property type="term" value="C:protein-DNA complex"/>
    <property type="evidence" value="ECO:0007669"/>
    <property type="project" value="UniProtKB-ARBA"/>
</dbReference>
<dbReference type="Gene3D" id="1.20.58.1000">
    <property type="entry name" value="Metal-sensitive repressor, helix protomer"/>
    <property type="match status" value="1"/>
</dbReference>
<sequence>MTAPGATESTAEPMTEPETAEHRHGYISDKTKYRNRLRRLEGQVRGIDRMVEDERYCIDILTQISAVTKALEHVALGLLDDHLRHCVVDAVHTGGETAERKLAEASEAIARLVRS</sequence>
<feature type="compositionally biased region" description="Low complexity" evidence="10">
    <location>
        <begin position="1"/>
        <end position="17"/>
    </location>
</feature>
<dbReference type="InterPro" id="IPR003735">
    <property type="entry name" value="Metal_Tscrpt_repr"/>
</dbReference>
<dbReference type="GO" id="GO:0046872">
    <property type="term" value="F:metal ion binding"/>
    <property type="evidence" value="ECO:0007669"/>
    <property type="project" value="UniProtKB-KW"/>
</dbReference>
<keyword evidence="3" id="KW-0963">Cytoplasm</keyword>
<evidence type="ECO:0000256" key="5">
    <source>
        <dbReference type="ARBA" id="ARBA00022723"/>
    </source>
</evidence>
<dbReference type="GO" id="GO:0000976">
    <property type="term" value="F:transcription cis-regulatory region binding"/>
    <property type="evidence" value="ECO:0007669"/>
    <property type="project" value="UniProtKB-ARBA"/>
</dbReference>
<dbReference type="RefSeq" id="WP_058593566.1">
    <property type="nucleotide sequence ID" value="NZ_LDRK01000025.1"/>
</dbReference>